<evidence type="ECO:0000313" key="4">
    <source>
        <dbReference type="EMBL" id="KAL3101910.1"/>
    </source>
</evidence>
<name>A0ABD2KG55_HETSC</name>
<dbReference type="InterPro" id="IPR019545">
    <property type="entry name" value="DM13_domain"/>
</dbReference>
<feature type="compositionally biased region" description="Low complexity" evidence="2">
    <location>
        <begin position="734"/>
        <end position="746"/>
    </location>
</feature>
<dbReference type="PANTHER" id="PTHR24036:SF5">
    <property type="entry name" value="THROMBOMODULIN"/>
    <property type="match status" value="1"/>
</dbReference>
<dbReference type="Proteomes" id="UP001620645">
    <property type="component" value="Unassembled WGS sequence"/>
</dbReference>
<gene>
    <name evidence="4" type="ORF">niasHS_003319</name>
</gene>
<dbReference type="EMBL" id="JBICCN010000026">
    <property type="protein sequence ID" value="KAL3101910.1"/>
    <property type="molecule type" value="Genomic_DNA"/>
</dbReference>
<feature type="region of interest" description="Disordered" evidence="2">
    <location>
        <begin position="449"/>
        <end position="471"/>
    </location>
</feature>
<feature type="region of interest" description="Disordered" evidence="2">
    <location>
        <begin position="730"/>
        <end position="749"/>
    </location>
</feature>
<protein>
    <recommendedName>
        <fullName evidence="3">DM13 domain-containing protein</fullName>
    </recommendedName>
</protein>
<feature type="compositionally biased region" description="Basic and acidic residues" evidence="2">
    <location>
        <begin position="536"/>
        <end position="555"/>
    </location>
</feature>
<dbReference type="Pfam" id="PF10517">
    <property type="entry name" value="DM13"/>
    <property type="match status" value="1"/>
</dbReference>
<evidence type="ECO:0000313" key="5">
    <source>
        <dbReference type="Proteomes" id="UP001620645"/>
    </source>
</evidence>
<feature type="compositionally biased region" description="Basic and acidic residues" evidence="2">
    <location>
        <begin position="775"/>
        <end position="789"/>
    </location>
</feature>
<dbReference type="AlphaFoldDB" id="A0ABD2KG55"/>
<evidence type="ECO:0000259" key="3">
    <source>
        <dbReference type="PROSITE" id="PS51549"/>
    </source>
</evidence>
<proteinExistence type="predicted"/>
<comment type="caution">
    <text evidence="4">The sequence shown here is derived from an EMBL/GenBank/DDBJ whole genome shotgun (WGS) entry which is preliminary data.</text>
</comment>
<feature type="region of interest" description="Disordered" evidence="2">
    <location>
        <begin position="529"/>
        <end position="559"/>
    </location>
</feature>
<dbReference type="PROSITE" id="PS51549">
    <property type="entry name" value="DM13"/>
    <property type="match status" value="1"/>
</dbReference>
<accession>A0ABD2KG55</accession>
<dbReference type="SMART" id="SM00686">
    <property type="entry name" value="DM13"/>
    <property type="match status" value="1"/>
</dbReference>
<organism evidence="4 5">
    <name type="scientific">Heterodera schachtii</name>
    <name type="common">Sugarbeet cyst nematode worm</name>
    <name type="synonym">Tylenchus schachtii</name>
    <dbReference type="NCBI Taxonomy" id="97005"/>
    <lineage>
        <taxon>Eukaryota</taxon>
        <taxon>Metazoa</taxon>
        <taxon>Ecdysozoa</taxon>
        <taxon>Nematoda</taxon>
        <taxon>Chromadorea</taxon>
        <taxon>Rhabditida</taxon>
        <taxon>Tylenchina</taxon>
        <taxon>Tylenchomorpha</taxon>
        <taxon>Tylenchoidea</taxon>
        <taxon>Heteroderidae</taxon>
        <taxon>Heteroderinae</taxon>
        <taxon>Heterodera</taxon>
    </lineage>
</organism>
<dbReference type="PANTHER" id="PTHR24036">
    <property type="entry name" value="SKELETOR-RELATED"/>
    <property type="match status" value="1"/>
</dbReference>
<feature type="region of interest" description="Disordered" evidence="2">
    <location>
        <begin position="765"/>
        <end position="792"/>
    </location>
</feature>
<keyword evidence="5" id="KW-1185">Reference proteome</keyword>
<evidence type="ECO:0000256" key="1">
    <source>
        <dbReference type="ARBA" id="ARBA00022737"/>
    </source>
</evidence>
<feature type="region of interest" description="Disordered" evidence="2">
    <location>
        <begin position="675"/>
        <end position="706"/>
    </location>
</feature>
<dbReference type="InterPro" id="IPR052126">
    <property type="entry name" value="Spindle_Org/Thrombomodulin"/>
</dbReference>
<sequence>MTESSKMFPFVPKKVQKMPKGGQRMPKALRFSQMVPFLTIASLVTASNAPTPSVQSVQFPPNFAAPPADSAAEWPFSEREMAQLAIQEVIQLQKEKRQKGAKERDAGQHKNTKIWPYSLYEQQMSKIFGERKRGTSEEKERLLKTHTPVVIHLPAYRGTAEARGGETTQRQNIKSAFERTELAQKTKPIRAQSHRWHGGEKEKGRNKVANRPRASSAEHSLITRPQSMFVPFHRPSQLRPIEPINSKTAHKRQQQKEQQQMFIKRITSADAYEEEESGKRLAPPAHSAFVSGTALSPSSASSVPLASVPTQFVSPLSAQSSAPLVGSPFDLLGAQSVPNAAAIQPNALFSQLPNPLQILSQGSTLEQITNLARNLIQMSNGKSDLFSSLSKAIASPASSADGGASKLTSTAVQSIAKSVSKVAAQGEKTVVVGAIGGGGEAVRALFSSNGTTETEEGQKEQQTNGTSSSDLLSDLPAEQRILLEAAMKNGELDLAQTAKVFSGEKAKADEASKGRTKLVNAESRLMEWIQQNRPRPGTEQKQKDGKRATNGEKTAENGGAEKIPYFGKYCGHFVEQANLSRQHNVAGAVWAIDERRLLISKFNFQPFERFENVTFWAGPAKPTGTSQDFFPSENGIFLSPEKLNTNTFAHWPVQKIPANSRAQILPIKGKNYYGTNNTTEKGKTAEEEEEEEKETGTNRIGTRGKREKRNLYSELYEQMAPEGGTAAKVRTAEANSAAPAKSDSAAAGGGGTAIVPIRFDGMPQNFHLSLGGAPKRNEQQQKGEEKSDKFNGLAIDPPAEAVPLGEECHWISLGWHGGTQPLLITLPDSRLIKTLNWLSVWDHSQKQPIALVLLPSVASGAAFQSPSSVQLRPLPTPNASIGKRIQSGPIRVLDTKTIELTEFSLNTEGMPFWFMVGKEIVPNRNGQIVPVFDRKSHTFDCDSLRDFHNETVTLRLSDPFDMKDVFWFSVYSIPRSQSLAHIYIPYNDMQLPPDLLALSTPQCIWSEPSPG</sequence>
<feature type="region of interest" description="Disordered" evidence="2">
    <location>
        <begin position="185"/>
        <end position="225"/>
    </location>
</feature>
<evidence type="ECO:0000256" key="2">
    <source>
        <dbReference type="SAM" id="MobiDB-lite"/>
    </source>
</evidence>
<reference evidence="4 5" key="1">
    <citation type="submission" date="2024-10" db="EMBL/GenBank/DDBJ databases">
        <authorList>
            <person name="Kim D."/>
        </authorList>
    </citation>
    <scope>NUCLEOTIDE SEQUENCE [LARGE SCALE GENOMIC DNA]</scope>
    <source>
        <strain evidence="4">Taebaek</strain>
    </source>
</reference>
<feature type="domain" description="DM13" evidence="3">
    <location>
        <begin position="877"/>
        <end position="985"/>
    </location>
</feature>
<keyword evidence="1" id="KW-0677">Repeat</keyword>